<reference evidence="3" key="1">
    <citation type="submission" date="2016-11" db="UniProtKB">
        <authorList>
            <consortium name="WormBaseParasite"/>
        </authorList>
    </citation>
    <scope>IDENTIFICATION</scope>
</reference>
<dbReference type="AlphaFoldDB" id="A0A1I7X6B8"/>
<name>A0A1I7X6B8_HETBA</name>
<evidence type="ECO:0000313" key="3">
    <source>
        <dbReference type="WBParaSite" id="Hba_13020"/>
    </source>
</evidence>
<feature type="transmembrane region" description="Helical" evidence="1">
    <location>
        <begin position="63"/>
        <end position="86"/>
    </location>
</feature>
<dbReference type="WBParaSite" id="Hba_13020">
    <property type="protein sequence ID" value="Hba_13020"/>
    <property type="gene ID" value="Hba_13020"/>
</dbReference>
<keyword evidence="1" id="KW-0472">Membrane</keyword>
<keyword evidence="2" id="KW-1185">Reference proteome</keyword>
<evidence type="ECO:0000313" key="2">
    <source>
        <dbReference type="Proteomes" id="UP000095283"/>
    </source>
</evidence>
<sequence>MSGRKDLGHERFTTRQVEVAGLFPLSRISERQLLDYHCYVTYSLSPSHFREGGMRHEVSWLPIITYEMAPALRILVAFVVIMITVVQSGKSVLLINRLFESFSIGRYYEYASTNNKLFFSPTS</sequence>
<accession>A0A1I7X6B8</accession>
<keyword evidence="1" id="KW-1133">Transmembrane helix</keyword>
<proteinExistence type="predicted"/>
<organism evidence="2 3">
    <name type="scientific">Heterorhabditis bacteriophora</name>
    <name type="common">Entomopathogenic nematode worm</name>
    <dbReference type="NCBI Taxonomy" id="37862"/>
    <lineage>
        <taxon>Eukaryota</taxon>
        <taxon>Metazoa</taxon>
        <taxon>Ecdysozoa</taxon>
        <taxon>Nematoda</taxon>
        <taxon>Chromadorea</taxon>
        <taxon>Rhabditida</taxon>
        <taxon>Rhabditina</taxon>
        <taxon>Rhabditomorpha</taxon>
        <taxon>Strongyloidea</taxon>
        <taxon>Heterorhabditidae</taxon>
        <taxon>Heterorhabditis</taxon>
    </lineage>
</organism>
<evidence type="ECO:0000256" key="1">
    <source>
        <dbReference type="SAM" id="Phobius"/>
    </source>
</evidence>
<protein>
    <submittedName>
        <fullName evidence="3">CASP-like protein</fullName>
    </submittedName>
</protein>
<keyword evidence="1" id="KW-0812">Transmembrane</keyword>
<dbReference type="Proteomes" id="UP000095283">
    <property type="component" value="Unplaced"/>
</dbReference>